<organism evidence="3 4">
    <name type="scientific">Coniochaeta pulveracea</name>
    <dbReference type="NCBI Taxonomy" id="177199"/>
    <lineage>
        <taxon>Eukaryota</taxon>
        <taxon>Fungi</taxon>
        <taxon>Dikarya</taxon>
        <taxon>Ascomycota</taxon>
        <taxon>Pezizomycotina</taxon>
        <taxon>Sordariomycetes</taxon>
        <taxon>Sordariomycetidae</taxon>
        <taxon>Coniochaetales</taxon>
        <taxon>Coniochaetaceae</taxon>
        <taxon>Coniochaeta</taxon>
    </lineage>
</organism>
<comment type="caution">
    <text evidence="3">The sequence shown here is derived from an EMBL/GenBank/DDBJ whole genome shotgun (WGS) entry which is preliminary data.</text>
</comment>
<feature type="compositionally biased region" description="Acidic residues" evidence="1">
    <location>
        <begin position="56"/>
        <end position="65"/>
    </location>
</feature>
<feature type="region of interest" description="Disordered" evidence="1">
    <location>
        <begin position="341"/>
        <end position="360"/>
    </location>
</feature>
<evidence type="ECO:0000313" key="3">
    <source>
        <dbReference type="EMBL" id="RKU41440.1"/>
    </source>
</evidence>
<proteinExistence type="predicted"/>
<dbReference type="Proteomes" id="UP000275385">
    <property type="component" value="Unassembled WGS sequence"/>
</dbReference>
<dbReference type="PANTHER" id="PTHR35910">
    <property type="entry name" value="2EXR DOMAIN-CONTAINING PROTEIN"/>
    <property type="match status" value="1"/>
</dbReference>
<feature type="compositionally biased region" description="Acidic residues" evidence="1">
    <location>
        <begin position="542"/>
        <end position="552"/>
    </location>
</feature>
<evidence type="ECO:0000256" key="1">
    <source>
        <dbReference type="SAM" id="MobiDB-lite"/>
    </source>
</evidence>
<dbReference type="AlphaFoldDB" id="A0A420Y101"/>
<feature type="region of interest" description="Disordered" evidence="1">
    <location>
        <begin position="1"/>
        <end position="103"/>
    </location>
</feature>
<dbReference type="STRING" id="177199.A0A420Y101"/>
<feature type="compositionally biased region" description="Acidic residues" evidence="1">
    <location>
        <begin position="424"/>
        <end position="456"/>
    </location>
</feature>
<feature type="compositionally biased region" description="Acidic residues" evidence="1">
    <location>
        <begin position="1"/>
        <end position="48"/>
    </location>
</feature>
<accession>A0A420Y101</accession>
<dbReference type="Pfam" id="PF20150">
    <property type="entry name" value="2EXR"/>
    <property type="match status" value="1"/>
</dbReference>
<sequence>MSDFDDDDGGDYEHEYEDGGLDYDEAGSEVSDDEVEFDGFRDDDDSETCLDNLLDGGDDEDDLDEPHDSLFHRGGLFDLEASEDDSDSQRGADDESESSLSMSGYDLELEARRTSSTFHAFPLLPPELREMIWLAASSDLTAQSRVFDFSLVSVPDGLVELRPSAMLEAQTASARAVLATCRESRVIALKRLPDTLPLYGKRFDIRCNLNQDVIFLGGPPGQHLPLKMPDFAHKIRHLALDATFVSGRLYPDDFPHLSDDAQEFVLSFPHLETLYSSYYNEDVSLGRWPWFQMNELRTYEVHATEKTEYGIEEDLEQLYCWPVGDGYDIVKSMFPEKQIVNSEEETEENGHSEDAHWMSDDSDIDEELRNEKYRKDAFLAIVGLHAEHGFWHHPMTTFQFEEGMHLFKTMMRWKEGKHGHGGDFEPDEYESEGIDDDDISDLIDDDDLDERSDDLDISVMSGDDPLDQEHFDSENNSSAEDNSGEDTDTSLHAEDDLNQTELSTAHFSSPEPASRVNSSSAEEESPVQKSKQKRRLARVVESDPDSGPEDVEVVQVARRTKRRIVSSDSEENSDDGGASTSRPAKRARVILSDDDEDED</sequence>
<dbReference type="OrthoDB" id="3501032at2759"/>
<evidence type="ECO:0000259" key="2">
    <source>
        <dbReference type="Pfam" id="PF20150"/>
    </source>
</evidence>
<feature type="compositionally biased region" description="Basic and acidic residues" evidence="1">
    <location>
        <begin position="348"/>
        <end position="359"/>
    </location>
</feature>
<dbReference type="PANTHER" id="PTHR35910:SF6">
    <property type="entry name" value="2EXR DOMAIN-CONTAINING PROTEIN"/>
    <property type="match status" value="1"/>
</dbReference>
<reference evidence="3 4" key="1">
    <citation type="submission" date="2018-08" db="EMBL/GenBank/DDBJ databases">
        <title>Draft genome of the lignicolous fungus Coniochaeta pulveracea.</title>
        <authorList>
            <person name="Borstlap C.J."/>
            <person name="De Witt R.N."/>
            <person name="Botha A."/>
            <person name="Volschenk H."/>
        </authorList>
    </citation>
    <scope>NUCLEOTIDE SEQUENCE [LARGE SCALE GENOMIC DNA]</scope>
    <source>
        <strain evidence="3 4">CAB683</strain>
    </source>
</reference>
<keyword evidence="4" id="KW-1185">Reference proteome</keyword>
<feature type="region of interest" description="Disordered" evidence="1">
    <location>
        <begin position="417"/>
        <end position="599"/>
    </location>
</feature>
<gene>
    <name evidence="3" type="ORF">DL546_001269</name>
</gene>
<dbReference type="InterPro" id="IPR045518">
    <property type="entry name" value="2EXR"/>
</dbReference>
<feature type="domain" description="2EXR" evidence="2">
    <location>
        <begin position="118"/>
        <end position="214"/>
    </location>
</feature>
<dbReference type="EMBL" id="QVQW01000074">
    <property type="protein sequence ID" value="RKU41440.1"/>
    <property type="molecule type" value="Genomic_DNA"/>
</dbReference>
<name>A0A420Y101_9PEZI</name>
<protein>
    <recommendedName>
        <fullName evidence="2">2EXR domain-containing protein</fullName>
    </recommendedName>
</protein>
<evidence type="ECO:0000313" key="4">
    <source>
        <dbReference type="Proteomes" id="UP000275385"/>
    </source>
</evidence>